<dbReference type="Proteomes" id="UP000002010">
    <property type="component" value="Chromosome"/>
</dbReference>
<dbReference type="AlphaFoldDB" id="C1D980"/>
<dbReference type="EMBL" id="CP001154">
    <property type="protein sequence ID" value="ACO75019.1"/>
    <property type="molecule type" value="Genomic_DNA"/>
</dbReference>
<protein>
    <submittedName>
        <fullName evidence="1">Uncharacterized protein</fullName>
    </submittedName>
</protein>
<proteinExistence type="predicted"/>
<name>C1D980_LARHH</name>
<reference evidence="1 2" key="1">
    <citation type="journal article" date="2009" name="PLoS Genet.">
        <title>The complete genome and proteome of Laribacter hongkongensis reveal potential mechanisms for adaptations to different temperatures and habitats.</title>
        <authorList>
            <person name="Woo P.C."/>
            <person name="Lau S.K."/>
            <person name="Tse H."/>
            <person name="Teng J.L."/>
            <person name="Curreem S.O."/>
            <person name="Tsang A.K."/>
            <person name="Fan R.Y."/>
            <person name="Wong G.K."/>
            <person name="Huang Y."/>
            <person name="Loman N.J."/>
            <person name="Snyder L.A."/>
            <person name="Cai J.J."/>
            <person name="Huang J.D."/>
            <person name="Mak W."/>
            <person name="Pallen M.J."/>
            <person name="Lok S."/>
            <person name="Yuen K.Y."/>
        </authorList>
    </citation>
    <scope>NUCLEOTIDE SEQUENCE [LARGE SCALE GENOMIC DNA]</scope>
    <source>
        <strain evidence="1 2">HLHK9</strain>
    </source>
</reference>
<keyword evidence="2" id="KW-1185">Reference proteome</keyword>
<organism evidence="1 2">
    <name type="scientific">Laribacter hongkongensis (strain HLHK9)</name>
    <dbReference type="NCBI Taxonomy" id="557598"/>
    <lineage>
        <taxon>Bacteria</taxon>
        <taxon>Pseudomonadati</taxon>
        <taxon>Pseudomonadota</taxon>
        <taxon>Betaproteobacteria</taxon>
        <taxon>Neisseriales</taxon>
        <taxon>Aquaspirillaceae</taxon>
        <taxon>Laribacter</taxon>
    </lineage>
</organism>
<sequence length="43" mass="4847">MQKTLPTVISPPAMRTVAMLFPLKMESRRSHSGPRPESWLLPA</sequence>
<accession>C1D980</accession>
<dbReference type="HOGENOM" id="CLU_3235405_0_0_4"/>
<dbReference type="KEGG" id="lhk:LHK_02035"/>
<dbReference type="STRING" id="557598.LHK_02035"/>
<gene>
    <name evidence="1" type="ordered locus">LHK_02035</name>
</gene>
<evidence type="ECO:0000313" key="2">
    <source>
        <dbReference type="Proteomes" id="UP000002010"/>
    </source>
</evidence>
<evidence type="ECO:0000313" key="1">
    <source>
        <dbReference type="EMBL" id="ACO75019.1"/>
    </source>
</evidence>